<gene>
    <name evidence="3" type="ORF">M409DRAFT_48624</name>
</gene>
<evidence type="ECO:0000256" key="1">
    <source>
        <dbReference type="SAM" id="MobiDB-lite"/>
    </source>
</evidence>
<name>A0A6A6D2R4_ZASCE</name>
<accession>A0A6A6D2R4</accession>
<dbReference type="InterPro" id="IPR046539">
    <property type="entry name" value="DUF6604"/>
</dbReference>
<evidence type="ECO:0000259" key="2">
    <source>
        <dbReference type="Pfam" id="PF20253"/>
    </source>
</evidence>
<organism evidence="3 4">
    <name type="scientific">Zasmidium cellare ATCC 36951</name>
    <dbReference type="NCBI Taxonomy" id="1080233"/>
    <lineage>
        <taxon>Eukaryota</taxon>
        <taxon>Fungi</taxon>
        <taxon>Dikarya</taxon>
        <taxon>Ascomycota</taxon>
        <taxon>Pezizomycotina</taxon>
        <taxon>Dothideomycetes</taxon>
        <taxon>Dothideomycetidae</taxon>
        <taxon>Mycosphaerellales</taxon>
        <taxon>Mycosphaerellaceae</taxon>
        <taxon>Zasmidium</taxon>
    </lineage>
</organism>
<dbReference type="GeneID" id="54564271"/>
<evidence type="ECO:0000313" key="3">
    <source>
        <dbReference type="EMBL" id="KAF2173684.1"/>
    </source>
</evidence>
<dbReference type="RefSeq" id="XP_033674573.1">
    <property type="nucleotide sequence ID" value="XM_033810999.1"/>
</dbReference>
<dbReference type="EMBL" id="ML993579">
    <property type="protein sequence ID" value="KAF2173684.1"/>
    <property type="molecule type" value="Genomic_DNA"/>
</dbReference>
<proteinExistence type="predicted"/>
<dbReference type="PANTHER" id="PTHR38795:SF1">
    <property type="entry name" value="DUF6604 DOMAIN-CONTAINING PROTEIN"/>
    <property type="match status" value="1"/>
</dbReference>
<dbReference type="OrthoDB" id="3650889at2759"/>
<protein>
    <recommendedName>
        <fullName evidence="2">DUF6604 domain-containing protein</fullName>
    </recommendedName>
</protein>
<dbReference type="Proteomes" id="UP000799537">
    <property type="component" value="Unassembled WGS sequence"/>
</dbReference>
<evidence type="ECO:0000313" key="4">
    <source>
        <dbReference type="Proteomes" id="UP000799537"/>
    </source>
</evidence>
<reference evidence="3" key="1">
    <citation type="journal article" date="2020" name="Stud. Mycol.">
        <title>101 Dothideomycetes genomes: a test case for predicting lifestyles and emergence of pathogens.</title>
        <authorList>
            <person name="Haridas S."/>
            <person name="Albert R."/>
            <person name="Binder M."/>
            <person name="Bloem J."/>
            <person name="Labutti K."/>
            <person name="Salamov A."/>
            <person name="Andreopoulos B."/>
            <person name="Baker S."/>
            <person name="Barry K."/>
            <person name="Bills G."/>
            <person name="Bluhm B."/>
            <person name="Cannon C."/>
            <person name="Castanera R."/>
            <person name="Culley D."/>
            <person name="Daum C."/>
            <person name="Ezra D."/>
            <person name="Gonzalez J."/>
            <person name="Henrissat B."/>
            <person name="Kuo A."/>
            <person name="Liang C."/>
            <person name="Lipzen A."/>
            <person name="Lutzoni F."/>
            <person name="Magnuson J."/>
            <person name="Mondo S."/>
            <person name="Nolan M."/>
            <person name="Ohm R."/>
            <person name="Pangilinan J."/>
            <person name="Park H.-J."/>
            <person name="Ramirez L."/>
            <person name="Alfaro M."/>
            <person name="Sun H."/>
            <person name="Tritt A."/>
            <person name="Yoshinaga Y."/>
            <person name="Zwiers L.-H."/>
            <person name="Turgeon B."/>
            <person name="Goodwin S."/>
            <person name="Spatafora J."/>
            <person name="Crous P."/>
            <person name="Grigoriev I."/>
        </authorList>
    </citation>
    <scope>NUCLEOTIDE SEQUENCE</scope>
    <source>
        <strain evidence="3">ATCC 36951</strain>
    </source>
</reference>
<sequence>MSAEAGLDPIVNRYVRYKAGTKQVVQWLASTASLHCDIKEYLHCLKLDSSRSMCAPTQSRVQVKTRELLDLTNIIVTAEPPIQIPIEILVVLEDVIALRRASADWYSTQPTSKADNDGHSFFVEILQQIQALLASAKGAPNGTDGHAASTSRKRKSQKFKDDLSNLFECLELEEPSEAPLGNVSSTHTPRKQFECGDFSDDEEDEAFALWCYIEDANDTRKFVRKMWFDYRDGELSLAVAGMVTECAFDLLQHAHIGFVENFPSLNDWPSLMAHLGLQWIANQNVAYVYPASSAITKKLPPTHFNTSDLLCSSAALQLMAYAKASDNFRRSILTNHGDIFKASTGDVTLDRPITAFEKPLFATIRELISLTSPAATGGQAVGFCPTTMTLGLIEACCSLQGSRRTEVPLWLVFGTAICMDIAEVVETNVDCPGDAVLDSVAYVERTIDHRFKFHERPEKLRFEPMEPENRKQWQKVLDLTSILKAAITKGRKLSDPAQRLSNRGKMACHLAKCKFPLLDSLPHYAGEMEYILKIHLHDISVYAANESWTILCLAHIYRAARFYGLIEAHWQDLDMVIAHQSSRKPFITKTNAHSDAYTMLRHFLIDLGVERSVLSKPGLPGPPDNKTVQAKSKQLSPGESGYRAAVIERYKADEKIGVYRTDFVEIFLTSLTEKSDNTSRSTHNSAKQIPQKFAPSQLLSTMKSELVSDEPCLNFDYSSFTCFCADTIIQMFLAALFAVPTQPPSSYRSSYQLTYFLMKEAADAQTQSKPIHTTAFARAAKVLEHILKEGDKAKKFSTAAFNMSSGRIPKASWPQFPAQRDVDPAVAKLQECYPVTTIGTLRKTIEMYDPNGSAEAFESMMNTSAMQDLLPEDQGSQDVEGSMTDSELRDLLFSPEILSRFSHVFIVGED</sequence>
<dbReference type="PANTHER" id="PTHR38795">
    <property type="entry name" value="DUF6604 DOMAIN-CONTAINING PROTEIN"/>
    <property type="match status" value="1"/>
</dbReference>
<keyword evidence="4" id="KW-1185">Reference proteome</keyword>
<dbReference type="AlphaFoldDB" id="A0A6A6D2R4"/>
<feature type="region of interest" description="Disordered" evidence="1">
    <location>
        <begin position="138"/>
        <end position="157"/>
    </location>
</feature>
<dbReference type="Pfam" id="PF20253">
    <property type="entry name" value="DUF6604"/>
    <property type="match status" value="1"/>
</dbReference>
<feature type="domain" description="DUF6604" evidence="2">
    <location>
        <begin position="16"/>
        <end position="256"/>
    </location>
</feature>